<dbReference type="AlphaFoldDB" id="A0A674GII8"/>
<keyword evidence="4" id="KW-1015">Disulfide bond</keyword>
<evidence type="ECO:0000313" key="8">
    <source>
        <dbReference type="Ensembl" id="ENSTGUP00000022247.1"/>
    </source>
</evidence>
<dbReference type="InterPro" id="IPR003599">
    <property type="entry name" value="Ig_sub"/>
</dbReference>
<keyword evidence="2" id="KW-0732">Signal</keyword>
<evidence type="ECO:0000313" key="9">
    <source>
        <dbReference type="Proteomes" id="UP000007754"/>
    </source>
</evidence>
<dbReference type="FunFam" id="2.60.40.10:FF:000142">
    <property type="entry name" value="V-set domain-containing T-cell activation inhibitor 1"/>
    <property type="match status" value="1"/>
</dbReference>
<dbReference type="Gene3D" id="2.60.40.10">
    <property type="entry name" value="Immunoglobulins"/>
    <property type="match status" value="1"/>
</dbReference>
<accession>A0A674GII8</accession>
<evidence type="ECO:0000256" key="4">
    <source>
        <dbReference type="ARBA" id="ARBA00023157"/>
    </source>
</evidence>
<dbReference type="GO" id="GO:0005102">
    <property type="term" value="F:signaling receptor binding"/>
    <property type="evidence" value="ECO:0007669"/>
    <property type="project" value="TreeGrafter"/>
</dbReference>
<evidence type="ECO:0000259" key="7">
    <source>
        <dbReference type="PROSITE" id="PS50835"/>
    </source>
</evidence>
<name>A0A674GII8_TAEGU</name>
<dbReference type="GO" id="GO:1903037">
    <property type="term" value="P:regulation of leukocyte cell-cell adhesion"/>
    <property type="evidence" value="ECO:0007669"/>
    <property type="project" value="UniProtKB-ARBA"/>
</dbReference>
<dbReference type="OMA" id="ESISWIF"/>
<dbReference type="Proteomes" id="UP000007754">
    <property type="component" value="Unplaced"/>
</dbReference>
<reference evidence="8" key="1">
    <citation type="submission" date="2025-08" db="UniProtKB">
        <authorList>
            <consortium name="Ensembl"/>
        </authorList>
    </citation>
    <scope>IDENTIFICATION</scope>
</reference>
<evidence type="ECO:0000256" key="6">
    <source>
        <dbReference type="ARBA" id="ARBA00023319"/>
    </source>
</evidence>
<dbReference type="PROSITE" id="PS50835">
    <property type="entry name" value="IG_LIKE"/>
    <property type="match status" value="1"/>
</dbReference>
<dbReference type="InterPro" id="IPR003598">
    <property type="entry name" value="Ig_sub2"/>
</dbReference>
<dbReference type="SMART" id="SM00409">
    <property type="entry name" value="IG"/>
    <property type="match status" value="1"/>
</dbReference>
<comment type="subcellular location">
    <subcellularLocation>
        <location evidence="1">Membrane</location>
    </subcellularLocation>
</comment>
<organism evidence="8 9">
    <name type="scientific">Taeniopygia guttata</name>
    <name type="common">Zebra finch</name>
    <name type="synonym">Poephila guttata</name>
    <dbReference type="NCBI Taxonomy" id="59729"/>
    <lineage>
        <taxon>Eukaryota</taxon>
        <taxon>Metazoa</taxon>
        <taxon>Chordata</taxon>
        <taxon>Craniata</taxon>
        <taxon>Vertebrata</taxon>
        <taxon>Euteleostomi</taxon>
        <taxon>Archelosauria</taxon>
        <taxon>Archosauria</taxon>
        <taxon>Dinosauria</taxon>
        <taxon>Saurischia</taxon>
        <taxon>Theropoda</taxon>
        <taxon>Coelurosauria</taxon>
        <taxon>Aves</taxon>
        <taxon>Neognathae</taxon>
        <taxon>Neoaves</taxon>
        <taxon>Telluraves</taxon>
        <taxon>Australaves</taxon>
        <taxon>Passeriformes</taxon>
        <taxon>Passeroidea</taxon>
        <taxon>Estrildidae</taxon>
        <taxon>Estrildinae</taxon>
        <taxon>Taeniopygia</taxon>
    </lineage>
</organism>
<keyword evidence="6" id="KW-0393">Immunoglobulin domain</keyword>
<evidence type="ECO:0000256" key="5">
    <source>
        <dbReference type="ARBA" id="ARBA00023180"/>
    </source>
</evidence>
<evidence type="ECO:0000256" key="3">
    <source>
        <dbReference type="ARBA" id="ARBA00023136"/>
    </source>
</evidence>
<dbReference type="SMART" id="SM00408">
    <property type="entry name" value="IGc2"/>
    <property type="match status" value="1"/>
</dbReference>
<keyword evidence="9" id="KW-1185">Reference proteome</keyword>
<dbReference type="PANTHER" id="PTHR24100:SF130">
    <property type="entry name" value="BUTYROPHILIN-LIKE PROTEIN 9"/>
    <property type="match status" value="1"/>
</dbReference>
<dbReference type="GO" id="GO:0001817">
    <property type="term" value="P:regulation of cytokine production"/>
    <property type="evidence" value="ECO:0007669"/>
    <property type="project" value="TreeGrafter"/>
</dbReference>
<dbReference type="SUPFAM" id="SSF48726">
    <property type="entry name" value="Immunoglobulin"/>
    <property type="match status" value="1"/>
</dbReference>
<dbReference type="GO" id="GO:0050863">
    <property type="term" value="P:regulation of T cell activation"/>
    <property type="evidence" value="ECO:0007669"/>
    <property type="project" value="UniProtKB-ARBA"/>
</dbReference>
<protein>
    <recommendedName>
        <fullName evidence="7">Ig-like domain-containing protein</fullName>
    </recommendedName>
</protein>
<evidence type="ECO:0000256" key="2">
    <source>
        <dbReference type="ARBA" id="ARBA00022729"/>
    </source>
</evidence>
<dbReference type="GeneTree" id="ENSGT01120000271914"/>
<reference evidence="8" key="2">
    <citation type="submission" date="2025-09" db="UniProtKB">
        <authorList>
            <consortium name="Ensembl"/>
        </authorList>
    </citation>
    <scope>IDENTIFICATION</scope>
</reference>
<dbReference type="GO" id="GO:0050852">
    <property type="term" value="P:T cell receptor signaling pathway"/>
    <property type="evidence" value="ECO:0007669"/>
    <property type="project" value="TreeGrafter"/>
</dbReference>
<dbReference type="InterPro" id="IPR013783">
    <property type="entry name" value="Ig-like_fold"/>
</dbReference>
<sequence>MEFAASIHSSRVSHCFNSRSCGFLSAPKTPVLGLIGDRVVLPCQVGPAPVPEDFSVRWTFRGQSQRIPVGSYGGKGWREEPDRRYRGRAEFFHGELRAGNVSLLLRDVRSSDQGSYGCQVSFQDESREVLVELEVAGWCCSLFFLHRAELGRYLKYCSAW</sequence>
<dbReference type="PANTHER" id="PTHR24100">
    <property type="entry name" value="BUTYROPHILIN"/>
    <property type="match status" value="1"/>
</dbReference>
<dbReference type="InParanoid" id="A0A674GII8"/>
<dbReference type="Ensembl" id="ENSTGUT00000040941.1">
    <property type="protein sequence ID" value="ENSTGUP00000022247.1"/>
    <property type="gene ID" value="ENSTGUG00000024338.1"/>
</dbReference>
<evidence type="ECO:0000256" key="1">
    <source>
        <dbReference type="ARBA" id="ARBA00004370"/>
    </source>
</evidence>
<feature type="domain" description="Ig-like" evidence="7">
    <location>
        <begin position="36"/>
        <end position="130"/>
    </location>
</feature>
<dbReference type="InterPro" id="IPR036179">
    <property type="entry name" value="Ig-like_dom_sf"/>
</dbReference>
<dbReference type="InterPro" id="IPR050504">
    <property type="entry name" value="IgSF_BTN/MOG"/>
</dbReference>
<proteinExistence type="predicted"/>
<dbReference type="InterPro" id="IPR013106">
    <property type="entry name" value="Ig_V-set"/>
</dbReference>
<keyword evidence="5" id="KW-0325">Glycoprotein</keyword>
<dbReference type="Pfam" id="PF07686">
    <property type="entry name" value="V-set"/>
    <property type="match status" value="1"/>
</dbReference>
<dbReference type="GO" id="GO:0009897">
    <property type="term" value="C:external side of plasma membrane"/>
    <property type="evidence" value="ECO:0007669"/>
    <property type="project" value="TreeGrafter"/>
</dbReference>
<dbReference type="InterPro" id="IPR007110">
    <property type="entry name" value="Ig-like_dom"/>
</dbReference>
<keyword evidence="3" id="KW-0472">Membrane</keyword>